<dbReference type="AlphaFoldDB" id="A0A9N9D2A5"/>
<organism evidence="1 2">
    <name type="scientific">Funneliformis caledonium</name>
    <dbReference type="NCBI Taxonomy" id="1117310"/>
    <lineage>
        <taxon>Eukaryota</taxon>
        <taxon>Fungi</taxon>
        <taxon>Fungi incertae sedis</taxon>
        <taxon>Mucoromycota</taxon>
        <taxon>Glomeromycotina</taxon>
        <taxon>Glomeromycetes</taxon>
        <taxon>Glomerales</taxon>
        <taxon>Glomeraceae</taxon>
        <taxon>Funneliformis</taxon>
    </lineage>
</organism>
<accession>A0A9N9D2A5</accession>
<protein>
    <submittedName>
        <fullName evidence="1">17622_t:CDS:1</fullName>
    </submittedName>
</protein>
<sequence length="46" mass="5232">NEGPSMGNLYCPNSNNWTISRQVPQYPNVGIPDSFTVEIFEVFQIK</sequence>
<name>A0A9N9D2A5_9GLOM</name>
<dbReference type="Proteomes" id="UP000789570">
    <property type="component" value="Unassembled WGS sequence"/>
</dbReference>
<dbReference type="OrthoDB" id="2324840at2759"/>
<dbReference type="EMBL" id="CAJVPQ010003183">
    <property type="protein sequence ID" value="CAG8620345.1"/>
    <property type="molecule type" value="Genomic_DNA"/>
</dbReference>
<evidence type="ECO:0000313" key="2">
    <source>
        <dbReference type="Proteomes" id="UP000789570"/>
    </source>
</evidence>
<reference evidence="1" key="1">
    <citation type="submission" date="2021-06" db="EMBL/GenBank/DDBJ databases">
        <authorList>
            <person name="Kallberg Y."/>
            <person name="Tangrot J."/>
            <person name="Rosling A."/>
        </authorList>
    </citation>
    <scope>NUCLEOTIDE SEQUENCE</scope>
    <source>
        <strain evidence="1">UK204</strain>
    </source>
</reference>
<comment type="caution">
    <text evidence="1">The sequence shown here is derived from an EMBL/GenBank/DDBJ whole genome shotgun (WGS) entry which is preliminary data.</text>
</comment>
<evidence type="ECO:0000313" key="1">
    <source>
        <dbReference type="EMBL" id="CAG8620345.1"/>
    </source>
</evidence>
<gene>
    <name evidence="1" type="ORF">FCALED_LOCUS9521</name>
</gene>
<proteinExistence type="predicted"/>
<keyword evidence="2" id="KW-1185">Reference proteome</keyword>
<feature type="non-terminal residue" evidence="1">
    <location>
        <position position="1"/>
    </location>
</feature>